<organism evidence="4 5">
    <name type="scientific">Monopterus albus</name>
    <name type="common">Swamp eel</name>
    <dbReference type="NCBI Taxonomy" id="43700"/>
    <lineage>
        <taxon>Eukaryota</taxon>
        <taxon>Metazoa</taxon>
        <taxon>Chordata</taxon>
        <taxon>Craniata</taxon>
        <taxon>Vertebrata</taxon>
        <taxon>Euteleostomi</taxon>
        <taxon>Actinopterygii</taxon>
        <taxon>Neopterygii</taxon>
        <taxon>Teleostei</taxon>
        <taxon>Neoteleostei</taxon>
        <taxon>Acanthomorphata</taxon>
        <taxon>Anabantaria</taxon>
        <taxon>Synbranchiformes</taxon>
        <taxon>Synbranchidae</taxon>
        <taxon>Monopterus</taxon>
    </lineage>
</organism>
<protein>
    <recommendedName>
        <fullName evidence="3">FAM13A-like domain-containing protein</fullName>
    </recommendedName>
</protein>
<accession>A0A3Q3J356</accession>
<proteinExistence type="inferred from homology"/>
<sequence>MLTRDGITPITASPSSKRRSQTLQPIIEGETAHFWEEIKEEEEEEEEFIMAIDLVTPTDGPMMSQKQSNCPMRAKLEEGSGQLALDLRLSSSNASSMPELLEQLWKARAEKKKLRKTIKEFEEDFYQHNGRNVQKEDRVPMLDEYREYKRIKAKLRLLEVLINKQDSSKSI</sequence>
<reference evidence="4" key="1">
    <citation type="submission" date="2025-08" db="UniProtKB">
        <authorList>
            <consortium name="Ensembl"/>
        </authorList>
    </citation>
    <scope>IDENTIFICATION</scope>
</reference>
<dbReference type="Ensembl" id="ENSMALT00000013058.1">
    <property type="protein sequence ID" value="ENSMALP00000012788.1"/>
    <property type="gene ID" value="ENSMALG00000008980.1"/>
</dbReference>
<dbReference type="InterPro" id="IPR059029">
    <property type="entry name" value="FAM13A_dom"/>
</dbReference>
<evidence type="ECO:0000256" key="1">
    <source>
        <dbReference type="ARBA" id="ARBA00007549"/>
    </source>
</evidence>
<dbReference type="Pfam" id="PF26116">
    <property type="entry name" value="FAM13A"/>
    <property type="match status" value="1"/>
</dbReference>
<dbReference type="PANTHER" id="PTHR15904">
    <property type="entry name" value="FAM13"/>
    <property type="match status" value="1"/>
</dbReference>
<dbReference type="PANTHER" id="PTHR15904:SF16">
    <property type="entry name" value="PROTEIN FAM13B"/>
    <property type="match status" value="1"/>
</dbReference>
<feature type="region of interest" description="Disordered" evidence="2">
    <location>
        <begin position="1"/>
        <end position="23"/>
    </location>
</feature>
<name>A0A3Q3J356_MONAL</name>
<evidence type="ECO:0000313" key="4">
    <source>
        <dbReference type="Ensembl" id="ENSMALP00000012788.1"/>
    </source>
</evidence>
<keyword evidence="5" id="KW-1185">Reference proteome</keyword>
<dbReference type="InterPro" id="IPR039102">
    <property type="entry name" value="FAM13"/>
</dbReference>
<dbReference type="Proteomes" id="UP000261600">
    <property type="component" value="Unplaced"/>
</dbReference>
<evidence type="ECO:0000313" key="5">
    <source>
        <dbReference type="Proteomes" id="UP000261600"/>
    </source>
</evidence>
<dbReference type="AlphaFoldDB" id="A0A3Q3J356"/>
<evidence type="ECO:0000259" key="3">
    <source>
        <dbReference type="Pfam" id="PF26116"/>
    </source>
</evidence>
<comment type="similarity">
    <text evidence="1">Belongs to the FAM13 family.</text>
</comment>
<reference evidence="4" key="2">
    <citation type="submission" date="2025-09" db="UniProtKB">
        <authorList>
            <consortium name="Ensembl"/>
        </authorList>
    </citation>
    <scope>IDENTIFICATION</scope>
</reference>
<evidence type="ECO:0000256" key="2">
    <source>
        <dbReference type="SAM" id="MobiDB-lite"/>
    </source>
</evidence>
<feature type="domain" description="FAM13A-like" evidence="3">
    <location>
        <begin position="96"/>
        <end position="165"/>
    </location>
</feature>